<dbReference type="OrthoDB" id="2379870at2759"/>
<evidence type="ECO:0000256" key="5">
    <source>
        <dbReference type="ARBA" id="ARBA00023228"/>
    </source>
</evidence>
<keyword evidence="4" id="KW-0472">Membrane</keyword>
<comment type="subcellular location">
    <subcellularLocation>
        <location evidence="1">Lysosome membrane</location>
    </subcellularLocation>
</comment>
<accession>A0A0B7NHQ9</accession>
<evidence type="ECO:0000256" key="1">
    <source>
        <dbReference type="ARBA" id="ARBA00004656"/>
    </source>
</evidence>
<feature type="region of interest" description="Disordered" evidence="6">
    <location>
        <begin position="1"/>
        <end position="25"/>
    </location>
</feature>
<name>A0A0B7NHQ9_9FUNG</name>
<sequence length="136" mass="15318">MQSNRWLSANSTTANSTTASSSRASSIHEDQQQFFASKEECHLKTNKAFDDWENVLKGLTKPAQIHDETLKSAKLFTQVDSLSNSTTLSMEKTSKLLDRLLDRKLGILAATKDFNDIQASLDVNPIARKHWINQEH</sequence>
<evidence type="ECO:0000313" key="8">
    <source>
        <dbReference type="Proteomes" id="UP000054107"/>
    </source>
</evidence>
<evidence type="ECO:0000256" key="3">
    <source>
        <dbReference type="ARBA" id="ARBA00022295"/>
    </source>
</evidence>
<proteinExistence type="inferred from homology"/>
<reference evidence="7 8" key="1">
    <citation type="submission" date="2014-09" db="EMBL/GenBank/DDBJ databases">
        <authorList>
            <person name="Ellenberger Sabrina"/>
        </authorList>
    </citation>
    <scope>NUCLEOTIDE SEQUENCE [LARGE SCALE GENOMIC DNA]</scope>
    <source>
        <strain evidence="7 8">CBS 412.66</strain>
    </source>
</reference>
<keyword evidence="5" id="KW-0458">Lysosome</keyword>
<evidence type="ECO:0000256" key="6">
    <source>
        <dbReference type="SAM" id="MobiDB-lite"/>
    </source>
</evidence>
<organism evidence="7 8">
    <name type="scientific">Parasitella parasitica</name>
    <dbReference type="NCBI Taxonomy" id="35722"/>
    <lineage>
        <taxon>Eukaryota</taxon>
        <taxon>Fungi</taxon>
        <taxon>Fungi incertae sedis</taxon>
        <taxon>Mucoromycota</taxon>
        <taxon>Mucoromycotina</taxon>
        <taxon>Mucoromycetes</taxon>
        <taxon>Mucorales</taxon>
        <taxon>Mucorineae</taxon>
        <taxon>Mucoraceae</taxon>
        <taxon>Parasitella</taxon>
    </lineage>
</organism>
<dbReference type="Pfam" id="PF16088">
    <property type="entry name" value="BORCS7"/>
    <property type="match status" value="1"/>
</dbReference>
<evidence type="ECO:0000313" key="7">
    <source>
        <dbReference type="EMBL" id="CEP14441.1"/>
    </source>
</evidence>
<evidence type="ECO:0000256" key="2">
    <source>
        <dbReference type="ARBA" id="ARBA00005433"/>
    </source>
</evidence>
<dbReference type="InterPro" id="IPR032143">
    <property type="entry name" value="BORCS7"/>
</dbReference>
<dbReference type="EMBL" id="LN731212">
    <property type="protein sequence ID" value="CEP14441.1"/>
    <property type="molecule type" value="Genomic_DNA"/>
</dbReference>
<feature type="compositionally biased region" description="Low complexity" evidence="6">
    <location>
        <begin position="8"/>
        <end position="25"/>
    </location>
</feature>
<keyword evidence="8" id="KW-1185">Reference proteome</keyword>
<dbReference type="Proteomes" id="UP000054107">
    <property type="component" value="Unassembled WGS sequence"/>
</dbReference>
<dbReference type="AlphaFoldDB" id="A0A0B7NHQ9"/>
<comment type="similarity">
    <text evidence="2">Belongs to the BORCS7 family.</text>
</comment>
<gene>
    <name evidence="7" type="primary">PARPA_08621.1 scaffold 33405</name>
</gene>
<protein>
    <recommendedName>
        <fullName evidence="3">BLOC-1-related complex subunit 7</fullName>
    </recommendedName>
</protein>
<evidence type="ECO:0000256" key="4">
    <source>
        <dbReference type="ARBA" id="ARBA00023136"/>
    </source>
</evidence>